<dbReference type="Gene3D" id="1.10.472.60">
    <property type="entry name" value="putative protein disulfide isomerase domain"/>
    <property type="match status" value="1"/>
</dbReference>
<evidence type="ECO:0000313" key="2">
    <source>
        <dbReference type="EMBL" id="ABM32390.1"/>
    </source>
</evidence>
<dbReference type="PANTHER" id="PTHR13887">
    <property type="entry name" value="GLUTATHIONE S-TRANSFERASE KAPPA"/>
    <property type="match status" value="1"/>
</dbReference>
<proteinExistence type="predicted"/>
<evidence type="ECO:0000259" key="1">
    <source>
        <dbReference type="Pfam" id="PF01323"/>
    </source>
</evidence>
<dbReference type="InterPro" id="IPR036249">
    <property type="entry name" value="Thioredoxin-like_sf"/>
</dbReference>
<gene>
    <name evidence="2" type="ordered locus">Aave_1805</name>
</gene>
<protein>
    <submittedName>
        <fullName evidence="2">Thioredoxin</fullName>
    </submittedName>
</protein>
<evidence type="ECO:0000313" key="3">
    <source>
        <dbReference type="Proteomes" id="UP000002596"/>
    </source>
</evidence>
<dbReference type="PANTHER" id="PTHR13887:SF54">
    <property type="entry name" value="DSBA FAMILY PROTEIN"/>
    <property type="match status" value="1"/>
</dbReference>
<organism evidence="2 3">
    <name type="scientific">Paracidovorax citrulli (strain AAC00-1)</name>
    <name type="common">Acidovorax citrulli</name>
    <dbReference type="NCBI Taxonomy" id="397945"/>
    <lineage>
        <taxon>Bacteria</taxon>
        <taxon>Pseudomonadati</taxon>
        <taxon>Pseudomonadota</taxon>
        <taxon>Betaproteobacteria</taxon>
        <taxon>Burkholderiales</taxon>
        <taxon>Comamonadaceae</taxon>
        <taxon>Paracidovorax</taxon>
    </lineage>
</organism>
<dbReference type="Pfam" id="PF01323">
    <property type="entry name" value="DSBA"/>
    <property type="match status" value="1"/>
</dbReference>
<dbReference type="EMBL" id="CP000512">
    <property type="protein sequence ID" value="ABM32390.1"/>
    <property type="molecule type" value="Genomic_DNA"/>
</dbReference>
<dbReference type="GO" id="GO:0016491">
    <property type="term" value="F:oxidoreductase activity"/>
    <property type="evidence" value="ECO:0007669"/>
    <property type="project" value="InterPro"/>
</dbReference>
<dbReference type="SUPFAM" id="SSF52833">
    <property type="entry name" value="Thioredoxin-like"/>
    <property type="match status" value="1"/>
</dbReference>
<dbReference type="InterPro" id="IPR001853">
    <property type="entry name" value="DSBA-like_thioredoxin_dom"/>
</dbReference>
<dbReference type="eggNOG" id="COG3531">
    <property type="taxonomic scope" value="Bacteria"/>
</dbReference>
<dbReference type="HOGENOM" id="CLU_097497_1_0_4"/>
<dbReference type="KEGG" id="aav:Aave_1805"/>
<dbReference type="Gene3D" id="3.40.30.10">
    <property type="entry name" value="Glutaredoxin"/>
    <property type="match status" value="1"/>
</dbReference>
<name>A1TN52_PARC0</name>
<feature type="domain" description="DSBA-like thioredoxin" evidence="1">
    <location>
        <begin position="21"/>
        <end position="183"/>
    </location>
</feature>
<accession>A1TN52</accession>
<dbReference type="AlphaFoldDB" id="A1TN52"/>
<dbReference type="STRING" id="397945.Aave_1805"/>
<reference evidence="2" key="1">
    <citation type="submission" date="2006-12" db="EMBL/GenBank/DDBJ databases">
        <title>Complete sequence of Acidovorax avenae subsp. citrulli AAC00-1.</title>
        <authorList>
            <consortium name="US DOE Joint Genome Institute"/>
            <person name="Copeland A."/>
            <person name="Lucas S."/>
            <person name="Lapidus A."/>
            <person name="Barry K."/>
            <person name="Detter J.C."/>
            <person name="Glavina del Rio T."/>
            <person name="Dalin E."/>
            <person name="Tice H."/>
            <person name="Pitluck S."/>
            <person name="Kiss H."/>
            <person name="Brettin T."/>
            <person name="Bruce D."/>
            <person name="Han C."/>
            <person name="Tapia R."/>
            <person name="Gilna P."/>
            <person name="Schmutz J."/>
            <person name="Larimer F."/>
            <person name="Land M."/>
            <person name="Hauser L."/>
            <person name="Kyrpides N."/>
            <person name="Kim E."/>
            <person name="Stahl D."/>
            <person name="Richardson P."/>
        </authorList>
    </citation>
    <scope>NUCLEOTIDE SEQUENCE</scope>
    <source>
        <strain evidence="2">AAC00-1</strain>
    </source>
</reference>
<dbReference type="Proteomes" id="UP000002596">
    <property type="component" value="Chromosome"/>
</dbReference>
<sequence length="224" mass="24091">MVSDVTKERDMDKFTLPGKAVVYVMDAYCGWCWGFSERMGEFEAANRHRVAFTAISGGLFVGERAAAIADYPHIPEANERIARLTGAVFGESYKAMLTQGDVVMDSLDAGAALAALRAQAPERAVHWAHELQAAFYGRGESLSEPAIVSAIAKANGLNDELVLRQLADGSAKAQARADFDLAHNVLGAHSYPTLLFVNKNEVHKLPATGTTLSTLNQKLDALLG</sequence>